<accession>A0A2S1LRI3</accession>
<keyword evidence="3 4" id="KW-0472">Membrane</keyword>
<feature type="transmembrane region" description="Helical" evidence="4">
    <location>
        <begin position="87"/>
        <end position="103"/>
    </location>
</feature>
<feature type="transmembrane region" description="Helical" evidence="4">
    <location>
        <begin position="345"/>
        <end position="364"/>
    </location>
</feature>
<dbReference type="EMBL" id="CP020919">
    <property type="protein sequence ID" value="AWG26380.1"/>
    <property type="molecule type" value="Genomic_DNA"/>
</dbReference>
<name>A0A2S1LRI3_9FLAO</name>
<dbReference type="CDD" id="cd17339">
    <property type="entry name" value="MFS_NIMT_CynX_like"/>
    <property type="match status" value="1"/>
</dbReference>
<feature type="transmembrane region" description="Helical" evidence="4">
    <location>
        <begin position="177"/>
        <end position="196"/>
    </location>
</feature>
<feature type="transmembrane region" description="Helical" evidence="4">
    <location>
        <begin position="109"/>
        <end position="132"/>
    </location>
</feature>
<keyword evidence="7" id="KW-1185">Reference proteome</keyword>
<dbReference type="OrthoDB" id="9797740at2"/>
<feature type="transmembrane region" description="Helical" evidence="4">
    <location>
        <begin position="144"/>
        <end position="165"/>
    </location>
</feature>
<evidence type="ECO:0000256" key="3">
    <source>
        <dbReference type="ARBA" id="ARBA00023136"/>
    </source>
</evidence>
<feature type="transmembrane region" description="Helical" evidence="4">
    <location>
        <begin position="54"/>
        <end position="75"/>
    </location>
</feature>
<dbReference type="Proteomes" id="UP000244677">
    <property type="component" value="Chromosome"/>
</dbReference>
<feature type="domain" description="Major facilitator superfamily (MFS) profile" evidence="5">
    <location>
        <begin position="217"/>
        <end position="402"/>
    </location>
</feature>
<dbReference type="AlphaFoldDB" id="A0A2S1LRI3"/>
<evidence type="ECO:0000313" key="6">
    <source>
        <dbReference type="EMBL" id="AWG26380.1"/>
    </source>
</evidence>
<evidence type="ECO:0000256" key="1">
    <source>
        <dbReference type="ARBA" id="ARBA00022692"/>
    </source>
</evidence>
<dbReference type="PANTHER" id="PTHR23523">
    <property type="match status" value="1"/>
</dbReference>
<keyword evidence="2 4" id="KW-1133">Transmembrane helix</keyword>
<feature type="transmembrane region" description="Helical" evidence="4">
    <location>
        <begin position="220"/>
        <end position="246"/>
    </location>
</feature>
<dbReference type="Gene3D" id="1.20.1250.20">
    <property type="entry name" value="MFS general substrate transporter like domains"/>
    <property type="match status" value="2"/>
</dbReference>
<evidence type="ECO:0000256" key="4">
    <source>
        <dbReference type="SAM" id="Phobius"/>
    </source>
</evidence>
<evidence type="ECO:0000313" key="7">
    <source>
        <dbReference type="Proteomes" id="UP000244677"/>
    </source>
</evidence>
<dbReference type="PANTHER" id="PTHR23523:SF2">
    <property type="entry name" value="2-NITROIMIDAZOLE TRANSPORTER"/>
    <property type="match status" value="1"/>
</dbReference>
<dbReference type="SUPFAM" id="SSF103473">
    <property type="entry name" value="MFS general substrate transporter"/>
    <property type="match status" value="1"/>
</dbReference>
<reference evidence="6 7" key="1">
    <citation type="submission" date="2017-04" db="EMBL/GenBank/DDBJ databases">
        <title>Complete genome sequence of Flavobacterium kingsejong AJ004.</title>
        <authorList>
            <person name="Lee P.C."/>
        </authorList>
    </citation>
    <scope>NUCLEOTIDE SEQUENCE [LARGE SCALE GENOMIC DNA]</scope>
    <source>
        <strain evidence="6 7">AJ004</strain>
    </source>
</reference>
<sequence length="402" mass="44033">MKSTKVASDSLLPNKIKIILSFLGVVLIAANLRAPLTAVGPVLNEIRNALDLSITAAGFLTTIPLFVFACFSILIPKLTQYYTIERILFCALLLLSLGLYTRISGTTTSLFIGSAIVGCAICIGNVLIPAFIKKDFPNATGVMMGIYAVSMNLTAALASGFSISIGKTTTYGWKGSLGIWMAVAIVALVLWSPLVFQKKEIKMGTAEPKPMSKSILQSKLAWQISLFMGLQSLMYYCLVAWLPIVLQEWGMPNEDSGWILSYIQMAMLPVTFAGPIIANKMANQKVLVLLVSAAMALSILLLIVFKTDYIYLAAILFGMASGLAFSLSMMFFVLRTKQNETVAKISGMAQSIGYFLAAFGPPIFGKLYELNHNWNYSFYFMFGLLFLMLYVGIQAARNKYID</sequence>
<dbReference type="InterPro" id="IPR052524">
    <property type="entry name" value="MFS_Cyanate_Porter"/>
</dbReference>
<dbReference type="Pfam" id="PF07690">
    <property type="entry name" value="MFS_1"/>
    <property type="match status" value="1"/>
</dbReference>
<evidence type="ECO:0000256" key="2">
    <source>
        <dbReference type="ARBA" id="ARBA00022989"/>
    </source>
</evidence>
<keyword evidence="1 4" id="KW-0812">Transmembrane</keyword>
<dbReference type="GO" id="GO:0022857">
    <property type="term" value="F:transmembrane transporter activity"/>
    <property type="evidence" value="ECO:0007669"/>
    <property type="project" value="InterPro"/>
</dbReference>
<feature type="transmembrane region" description="Helical" evidence="4">
    <location>
        <begin position="311"/>
        <end position="333"/>
    </location>
</feature>
<evidence type="ECO:0000259" key="5">
    <source>
        <dbReference type="PROSITE" id="PS50850"/>
    </source>
</evidence>
<feature type="transmembrane region" description="Helical" evidence="4">
    <location>
        <begin position="286"/>
        <end position="305"/>
    </location>
</feature>
<dbReference type="RefSeq" id="WP_108737905.1">
    <property type="nucleotide sequence ID" value="NZ_CP020919.1"/>
</dbReference>
<dbReference type="KEGG" id="fki:FK004_14660"/>
<dbReference type="InterPro" id="IPR011701">
    <property type="entry name" value="MFS"/>
</dbReference>
<dbReference type="InterPro" id="IPR036259">
    <property type="entry name" value="MFS_trans_sf"/>
</dbReference>
<feature type="transmembrane region" description="Helical" evidence="4">
    <location>
        <begin position="258"/>
        <end position="279"/>
    </location>
</feature>
<protein>
    <submittedName>
        <fullName evidence="6">MFS transporter</fullName>
    </submittedName>
</protein>
<organism evidence="6 7">
    <name type="scientific">Flavobacterium kingsejongi</name>
    <dbReference type="NCBI Taxonomy" id="1678728"/>
    <lineage>
        <taxon>Bacteria</taxon>
        <taxon>Pseudomonadati</taxon>
        <taxon>Bacteroidota</taxon>
        <taxon>Flavobacteriia</taxon>
        <taxon>Flavobacteriales</taxon>
        <taxon>Flavobacteriaceae</taxon>
        <taxon>Flavobacterium</taxon>
    </lineage>
</organism>
<proteinExistence type="predicted"/>
<dbReference type="PROSITE" id="PS50850">
    <property type="entry name" value="MFS"/>
    <property type="match status" value="1"/>
</dbReference>
<feature type="transmembrane region" description="Helical" evidence="4">
    <location>
        <begin position="376"/>
        <end position="393"/>
    </location>
</feature>
<gene>
    <name evidence="6" type="ORF">FK004_14660</name>
</gene>
<dbReference type="InterPro" id="IPR020846">
    <property type="entry name" value="MFS_dom"/>
</dbReference>